<dbReference type="Proteomes" id="UP000788993">
    <property type="component" value="Unassembled WGS sequence"/>
</dbReference>
<evidence type="ECO:0000256" key="6">
    <source>
        <dbReference type="ARBA" id="ARBA00022884"/>
    </source>
</evidence>
<evidence type="ECO:0000256" key="4">
    <source>
        <dbReference type="ARBA" id="ARBA00022691"/>
    </source>
</evidence>
<sequence>LGNLGYEASLTHAVPSAIKTDADWDTIWALFKEYIRTKAPNDINKLNQNTAGYKILVNEDIKITQKNK</sequence>
<dbReference type="SUPFAM" id="SSF53335">
    <property type="entry name" value="S-adenosyl-L-methionine-dependent methyltransferases"/>
    <property type="match status" value="1"/>
</dbReference>
<dbReference type="InterPro" id="IPR029063">
    <property type="entry name" value="SAM-dependent_MTases_sf"/>
</dbReference>
<feature type="non-terminal residue" evidence="8">
    <location>
        <position position="68"/>
    </location>
</feature>
<accession>A0A9P8PIA3</accession>
<keyword evidence="5 7" id="KW-0819">tRNA processing</keyword>
<dbReference type="GO" id="GO:0000049">
    <property type="term" value="F:tRNA binding"/>
    <property type="evidence" value="ECO:0007669"/>
    <property type="project" value="UniProtKB-UniRule"/>
</dbReference>
<organism evidence="8 9">
    <name type="scientific">Ogataea polymorpha</name>
    <dbReference type="NCBI Taxonomy" id="460523"/>
    <lineage>
        <taxon>Eukaryota</taxon>
        <taxon>Fungi</taxon>
        <taxon>Dikarya</taxon>
        <taxon>Ascomycota</taxon>
        <taxon>Saccharomycotina</taxon>
        <taxon>Pichiomycetes</taxon>
        <taxon>Pichiales</taxon>
        <taxon>Pichiaceae</taxon>
        <taxon>Ogataea</taxon>
    </lineage>
</organism>
<evidence type="ECO:0000256" key="2">
    <source>
        <dbReference type="ARBA" id="ARBA00022603"/>
    </source>
</evidence>
<gene>
    <name evidence="8" type="ORF">OGATHE_002366</name>
</gene>
<dbReference type="GO" id="GO:0032259">
    <property type="term" value="P:methylation"/>
    <property type="evidence" value="ECO:0007669"/>
    <property type="project" value="UniProtKB-UniRule"/>
</dbReference>
<keyword evidence="4 7" id="KW-0949">S-adenosyl-L-methionine</keyword>
<reference evidence="8" key="2">
    <citation type="submission" date="2021-01" db="EMBL/GenBank/DDBJ databases">
        <authorList>
            <person name="Schikora-Tamarit M.A."/>
        </authorList>
    </citation>
    <scope>NUCLEOTIDE SEQUENCE</scope>
    <source>
        <strain evidence="8">NCAIM Y.01608</strain>
    </source>
</reference>
<evidence type="ECO:0000256" key="7">
    <source>
        <dbReference type="PROSITE-ProRule" id="PRU00958"/>
    </source>
</evidence>
<proteinExistence type="inferred from homology"/>
<dbReference type="Gene3D" id="3.30.56.70">
    <property type="entry name" value="N2,N2-dimethylguanosine tRNA methyltransferase, C-terminal domain"/>
    <property type="match status" value="1"/>
</dbReference>
<reference evidence="8" key="1">
    <citation type="journal article" date="2021" name="Open Biol.">
        <title>Shared evolutionary footprints suggest mitochondrial oxidative damage underlies multiple complex I losses in fungi.</title>
        <authorList>
            <person name="Schikora-Tamarit M.A."/>
            <person name="Marcet-Houben M."/>
            <person name="Nosek J."/>
            <person name="Gabaldon T."/>
        </authorList>
    </citation>
    <scope>NUCLEOTIDE SEQUENCE</scope>
    <source>
        <strain evidence="8">NCAIM Y.01608</strain>
    </source>
</reference>
<keyword evidence="1 7" id="KW-0820">tRNA-binding</keyword>
<name>A0A9P8PIA3_9ASCO</name>
<dbReference type="PROSITE" id="PS51626">
    <property type="entry name" value="SAM_MT_TRM1"/>
    <property type="match status" value="1"/>
</dbReference>
<dbReference type="AlphaFoldDB" id="A0A9P8PIA3"/>
<keyword evidence="2 7" id="KW-0489">Methyltransferase</keyword>
<comment type="similarity">
    <text evidence="7">Belongs to the class I-like SAM-binding methyltransferase superfamily. Trm1 family.</text>
</comment>
<dbReference type="InterPro" id="IPR042296">
    <property type="entry name" value="tRNA_met_Trm1_C"/>
</dbReference>
<protein>
    <submittedName>
        <fullName evidence="8">Uncharacterized protein</fullName>
    </submittedName>
</protein>
<keyword evidence="9" id="KW-1185">Reference proteome</keyword>
<dbReference type="EMBL" id="JAEUBD010000886">
    <property type="protein sequence ID" value="KAH3672025.1"/>
    <property type="molecule type" value="Genomic_DNA"/>
</dbReference>
<evidence type="ECO:0000256" key="3">
    <source>
        <dbReference type="ARBA" id="ARBA00022679"/>
    </source>
</evidence>
<dbReference type="GO" id="GO:0008033">
    <property type="term" value="P:tRNA processing"/>
    <property type="evidence" value="ECO:0007669"/>
    <property type="project" value="UniProtKB-UniRule"/>
</dbReference>
<evidence type="ECO:0000256" key="5">
    <source>
        <dbReference type="ARBA" id="ARBA00022694"/>
    </source>
</evidence>
<comment type="caution">
    <text evidence="8">The sequence shown here is derived from an EMBL/GenBank/DDBJ whole genome shotgun (WGS) entry which is preliminary data.</text>
</comment>
<evidence type="ECO:0000256" key="1">
    <source>
        <dbReference type="ARBA" id="ARBA00022555"/>
    </source>
</evidence>
<keyword evidence="6 7" id="KW-0694">RNA-binding</keyword>
<dbReference type="GO" id="GO:0016423">
    <property type="term" value="F:tRNA (guanine) methyltransferase activity"/>
    <property type="evidence" value="ECO:0007669"/>
    <property type="project" value="InterPro"/>
</dbReference>
<evidence type="ECO:0000313" key="9">
    <source>
        <dbReference type="Proteomes" id="UP000788993"/>
    </source>
</evidence>
<dbReference type="InterPro" id="IPR002905">
    <property type="entry name" value="Trm1"/>
</dbReference>
<keyword evidence="3 7" id="KW-0808">Transferase</keyword>
<evidence type="ECO:0000313" key="8">
    <source>
        <dbReference type="EMBL" id="KAH3672025.1"/>
    </source>
</evidence>
<dbReference type="Pfam" id="PF02005">
    <property type="entry name" value="TRM"/>
    <property type="match status" value="1"/>
</dbReference>
<feature type="non-terminal residue" evidence="8">
    <location>
        <position position="1"/>
    </location>
</feature>